<dbReference type="FunFam" id="1.20.1560.10:FF:000013">
    <property type="entry name" value="ABC transporter C family member 2"/>
    <property type="match status" value="1"/>
</dbReference>
<dbReference type="InterPro" id="IPR036640">
    <property type="entry name" value="ABC1_TM_sf"/>
</dbReference>
<dbReference type="GO" id="GO:0016020">
    <property type="term" value="C:membrane"/>
    <property type="evidence" value="ECO:0007669"/>
    <property type="project" value="UniProtKB-SubCell"/>
</dbReference>
<feature type="transmembrane region" description="Helical" evidence="12">
    <location>
        <begin position="217"/>
        <end position="241"/>
    </location>
</feature>
<evidence type="ECO:0000256" key="7">
    <source>
        <dbReference type="ARBA" id="ARBA00022840"/>
    </source>
</evidence>
<evidence type="ECO:0000259" key="13">
    <source>
        <dbReference type="PROSITE" id="PS50893"/>
    </source>
</evidence>
<dbReference type="PROSITE" id="PS00211">
    <property type="entry name" value="ABC_TRANSPORTER_1"/>
    <property type="match status" value="2"/>
</dbReference>
<dbReference type="Gene3D" id="1.20.1560.10">
    <property type="entry name" value="ABC transporter type 1, transmembrane domain"/>
    <property type="match status" value="2"/>
</dbReference>
<dbReference type="Gene3D" id="3.40.50.300">
    <property type="entry name" value="P-loop containing nucleotide triphosphate hydrolases"/>
    <property type="match status" value="2"/>
</dbReference>
<dbReference type="PANTHER" id="PTHR24223:SF456">
    <property type="entry name" value="MULTIDRUG RESISTANCE-ASSOCIATED PROTEIN LETHAL(2)03659"/>
    <property type="match status" value="1"/>
</dbReference>
<keyword evidence="9 12" id="KW-0472">Membrane</keyword>
<evidence type="ECO:0000256" key="8">
    <source>
        <dbReference type="ARBA" id="ARBA00022989"/>
    </source>
</evidence>
<keyword evidence="4 12" id="KW-0812">Transmembrane</keyword>
<dbReference type="CDD" id="cd03250">
    <property type="entry name" value="ABCC_MRP_domain1"/>
    <property type="match status" value="1"/>
</dbReference>
<feature type="domain" description="ABC transporter" evidence="13">
    <location>
        <begin position="1060"/>
        <end position="1294"/>
    </location>
</feature>
<dbReference type="InterPro" id="IPR011527">
    <property type="entry name" value="ABC1_TM_dom"/>
</dbReference>
<keyword evidence="8 12" id="KW-1133">Transmembrane helix</keyword>
<dbReference type="PROSITE" id="PS50929">
    <property type="entry name" value="ABC_TM1F"/>
    <property type="match status" value="2"/>
</dbReference>
<dbReference type="InterPro" id="IPR044746">
    <property type="entry name" value="ABCC_6TM_D1"/>
</dbReference>
<accession>A0A8J8P6J2</accession>
<evidence type="ECO:0000256" key="5">
    <source>
        <dbReference type="ARBA" id="ARBA00022737"/>
    </source>
</evidence>
<dbReference type="InterPro" id="IPR050173">
    <property type="entry name" value="ABC_transporter_C-like"/>
</dbReference>
<dbReference type="SUPFAM" id="SSF90123">
    <property type="entry name" value="ABC transporter transmembrane region"/>
    <property type="match status" value="2"/>
</dbReference>
<dbReference type="Pfam" id="PF00664">
    <property type="entry name" value="ABC_membrane"/>
    <property type="match status" value="2"/>
</dbReference>
<evidence type="ECO:0000256" key="11">
    <source>
        <dbReference type="SAM" id="MobiDB-lite"/>
    </source>
</evidence>
<dbReference type="GO" id="GO:0140359">
    <property type="term" value="F:ABC-type transporter activity"/>
    <property type="evidence" value="ECO:0007669"/>
    <property type="project" value="InterPro"/>
</dbReference>
<evidence type="ECO:0000313" key="16">
    <source>
        <dbReference type="Proteomes" id="UP000785679"/>
    </source>
</evidence>
<dbReference type="PANTHER" id="PTHR24223">
    <property type="entry name" value="ATP-BINDING CASSETTE SUB-FAMILY C"/>
    <property type="match status" value="1"/>
</dbReference>
<organism evidence="15 16">
    <name type="scientific">Halteria grandinella</name>
    <dbReference type="NCBI Taxonomy" id="5974"/>
    <lineage>
        <taxon>Eukaryota</taxon>
        <taxon>Sar</taxon>
        <taxon>Alveolata</taxon>
        <taxon>Ciliophora</taxon>
        <taxon>Intramacronucleata</taxon>
        <taxon>Spirotrichea</taxon>
        <taxon>Stichotrichia</taxon>
        <taxon>Sporadotrichida</taxon>
        <taxon>Halteriidae</taxon>
        <taxon>Halteria</taxon>
    </lineage>
</organism>
<dbReference type="InterPro" id="IPR003593">
    <property type="entry name" value="AAA+_ATPase"/>
</dbReference>
<feature type="transmembrane region" description="Helical" evidence="12">
    <location>
        <begin position="993"/>
        <end position="1013"/>
    </location>
</feature>
<feature type="transmembrane region" description="Helical" evidence="12">
    <location>
        <begin position="879"/>
        <end position="896"/>
    </location>
</feature>
<dbReference type="PROSITE" id="PS50893">
    <property type="entry name" value="ABC_TRANSPORTER_2"/>
    <property type="match status" value="2"/>
</dbReference>
<evidence type="ECO:0000256" key="12">
    <source>
        <dbReference type="SAM" id="Phobius"/>
    </source>
</evidence>
<feature type="region of interest" description="Disordered" evidence="11">
    <location>
        <begin position="642"/>
        <end position="713"/>
    </location>
</feature>
<dbReference type="SMART" id="SM00382">
    <property type="entry name" value="AAA"/>
    <property type="match status" value="2"/>
</dbReference>
<evidence type="ECO:0000256" key="9">
    <source>
        <dbReference type="ARBA" id="ARBA00023136"/>
    </source>
</evidence>
<dbReference type="CDD" id="cd18580">
    <property type="entry name" value="ABC_6TM_ABCC_D2"/>
    <property type="match status" value="1"/>
</dbReference>
<dbReference type="OrthoDB" id="6500128at2759"/>
<feature type="transmembrane region" description="Helical" evidence="12">
    <location>
        <begin position="970"/>
        <end position="987"/>
    </location>
</feature>
<dbReference type="Pfam" id="PF00005">
    <property type="entry name" value="ABC_tran"/>
    <property type="match status" value="2"/>
</dbReference>
<dbReference type="EMBL" id="RRYP01000769">
    <property type="protein sequence ID" value="TNV86879.1"/>
    <property type="molecule type" value="Genomic_DNA"/>
</dbReference>
<keyword evidence="16" id="KW-1185">Reference proteome</keyword>
<evidence type="ECO:0000256" key="1">
    <source>
        <dbReference type="ARBA" id="ARBA00004141"/>
    </source>
</evidence>
<feature type="transmembrane region" description="Helical" evidence="12">
    <location>
        <begin position="776"/>
        <end position="796"/>
    </location>
</feature>
<dbReference type="CDD" id="cd18579">
    <property type="entry name" value="ABC_6TM_ABCC_D1"/>
    <property type="match status" value="1"/>
</dbReference>
<comment type="caution">
    <text evidence="15">The sequence shown here is derived from an EMBL/GenBank/DDBJ whole genome shotgun (WGS) entry which is preliminary data.</text>
</comment>
<dbReference type="InterPro" id="IPR003439">
    <property type="entry name" value="ABC_transporter-like_ATP-bd"/>
</dbReference>
<feature type="transmembrane region" description="Helical" evidence="12">
    <location>
        <begin position="852"/>
        <end position="873"/>
    </location>
</feature>
<gene>
    <name evidence="15" type="ORF">FGO68_gene1136</name>
</gene>
<keyword evidence="10" id="KW-0175">Coiled coil</keyword>
<dbReference type="GO" id="GO:0016887">
    <property type="term" value="F:ATP hydrolysis activity"/>
    <property type="evidence" value="ECO:0007669"/>
    <property type="project" value="InterPro"/>
</dbReference>
<keyword evidence="5" id="KW-0677">Repeat</keyword>
<dbReference type="CDD" id="cd03244">
    <property type="entry name" value="ABCC_MRP_domain2"/>
    <property type="match status" value="1"/>
</dbReference>
<keyword evidence="3" id="KW-0813">Transport</keyword>
<feature type="domain" description="ABC transporter" evidence="13">
    <location>
        <begin position="351"/>
        <end position="607"/>
    </location>
</feature>
<evidence type="ECO:0000313" key="15">
    <source>
        <dbReference type="EMBL" id="TNV86879.1"/>
    </source>
</evidence>
<feature type="region of interest" description="Disordered" evidence="11">
    <location>
        <begin position="327"/>
        <end position="348"/>
    </location>
</feature>
<feature type="domain" description="ABC transmembrane type-1" evidence="14">
    <location>
        <begin position="765"/>
        <end position="1021"/>
    </location>
</feature>
<dbReference type="InterPro" id="IPR017871">
    <property type="entry name" value="ABC_transporter-like_CS"/>
</dbReference>
<dbReference type="InterPro" id="IPR027417">
    <property type="entry name" value="P-loop_NTPase"/>
</dbReference>
<evidence type="ECO:0000259" key="14">
    <source>
        <dbReference type="PROSITE" id="PS50929"/>
    </source>
</evidence>
<sequence>MLNLISPYLIKQIITFIQSSPQSQGGSIIEEHWEGLKFVLLLIGTQSLYYIVSEHQDFYQRMIGVKSTNAMIALIYEKQLKISSATNKKFAQGEIVNFIQVDAQKLQLISENMAYIAKYPIVFVVCFGLLYYYIGLSFLAGLLVFVIAFVINTFISKMSARLQKEYMRRQDARVSATTEALNNIKMLKLYSWTQQFLKRINEKREFELAVFWRRLNIAMVSVTSLYFFPQIISAVVFSVYIGMGNNLDLATAYTVMTIFNNLKEPLRMLPMFLSQMIELHVSMKRIQEFLLCDNINPSIIQSLDFEESTYAISITNGNFFWGVKEEAKDPKKAQQPKKSKMPKDGLSESLLNNEDISQQQAELSLDQAMALRDITLNISHGEFVCIVGDVGSGKSSMLNAIIGDMMYLDGEYIDRHQDLNVNVKENAQEIKRYSQKNFPVAPIVLGESVGYVQQNPWIQNKTIRDNILFGLPYDEDKYKETIRICQLKRDLQILPAGDMTEIGEKGINLSGGQKARVSLARAVYSDREIMLMDDPISALDANVKKKIFKNVFMKKFKSKTRVLVTHAVDFLQFVDTIVLLKKGRIVLQGNYRDLKDSEYMKEVIGIHKSHMNLAQDLPPKEGLIEELKDDEDFEEFFESISDVESQSSNGSQSEVDAQSKYDSSRSHSIIISDPQSLAAINKDQDEGADSDEEDDQINEEHSSQNRQEKKGKIMTDEFNEDTVTGWPVYKQYLKYLGGWKFVVLSQTAMVGFTSFKILSDYQVGNWASSPDQQTRFVYFSLLTFLYATVNSLFTYMRTGVLQLFGWSASRKVHQEMLVRVMNAPINLYFDVTPIGRILNRFSKDLSVMETQIMWPFGGFLIMLYQTLGVIIVAAIVVKWIILLLPLLVYVVIRLYLRTISAIRDTSRVESNTKSPLLSFMGETFNGSSTIRAFKRNQDFIKENHRQLNNNIMANRLANSVQAWFSLRMDIISIVVLSLATIFCVMYRTEGNQVFLALLFTYILLLQDFVLWTIKCFASVEQRMVNIDRCLKLLTIPQEDMLGANEAFFERREGWPEQGRIKFDRVNLRYRPNTEIILRDLTFEVRPREKIGVVGRTGAGKSTICLSLSRIVEIADGCISVDGINITDLPLDELRKRITVIPQDPTMFTGTLRFNLDPDEQTEESTIIELLKKAKLEDLLTKDPLGLNQQITENGSNLSSGERQLICICRAILRKSKIVILDEATANIDVVTEQSIQQLISSEFSDSTMITIAHRLNTIIASDRVLVLSYGQVLEYEAPGALMANQESEFSKLLQEIKREEEEKSQSQSSNTLLSK</sequence>
<evidence type="ECO:0000256" key="10">
    <source>
        <dbReference type="SAM" id="Coils"/>
    </source>
</evidence>
<proteinExistence type="inferred from homology"/>
<evidence type="ECO:0000256" key="2">
    <source>
        <dbReference type="ARBA" id="ARBA00009726"/>
    </source>
</evidence>
<protein>
    <submittedName>
        <fullName evidence="15">Uncharacterized protein</fullName>
    </submittedName>
</protein>
<feature type="domain" description="ABC transmembrane type-1" evidence="14">
    <location>
        <begin position="1"/>
        <end position="278"/>
    </location>
</feature>
<evidence type="ECO:0000256" key="3">
    <source>
        <dbReference type="ARBA" id="ARBA00022448"/>
    </source>
</evidence>
<evidence type="ECO:0000256" key="6">
    <source>
        <dbReference type="ARBA" id="ARBA00022741"/>
    </source>
</evidence>
<evidence type="ECO:0000256" key="4">
    <source>
        <dbReference type="ARBA" id="ARBA00022692"/>
    </source>
</evidence>
<feature type="coiled-coil region" evidence="10">
    <location>
        <begin position="1282"/>
        <end position="1309"/>
    </location>
</feature>
<dbReference type="Proteomes" id="UP000785679">
    <property type="component" value="Unassembled WGS sequence"/>
</dbReference>
<dbReference type="GO" id="GO:0005524">
    <property type="term" value="F:ATP binding"/>
    <property type="evidence" value="ECO:0007669"/>
    <property type="project" value="UniProtKB-KW"/>
</dbReference>
<keyword evidence="6" id="KW-0547">Nucleotide-binding</keyword>
<comment type="subcellular location">
    <subcellularLocation>
        <location evidence="1">Membrane</location>
        <topology evidence="1">Multi-pass membrane protein</topology>
    </subcellularLocation>
</comment>
<keyword evidence="7" id="KW-0067">ATP-binding</keyword>
<comment type="similarity">
    <text evidence="2">Belongs to the ABC transporter superfamily. ABCC family. Conjugate transporter (TC 3.A.1.208) subfamily.</text>
</comment>
<feature type="compositionally biased region" description="Basic and acidic residues" evidence="11">
    <location>
        <begin position="698"/>
        <end position="713"/>
    </location>
</feature>
<feature type="transmembrane region" description="Helical" evidence="12">
    <location>
        <begin position="140"/>
        <end position="160"/>
    </location>
</feature>
<feature type="compositionally biased region" description="Acidic residues" evidence="11">
    <location>
        <begin position="686"/>
        <end position="697"/>
    </location>
</feature>
<reference evidence="15" key="1">
    <citation type="submission" date="2019-06" db="EMBL/GenBank/DDBJ databases">
        <authorList>
            <person name="Zheng W."/>
        </authorList>
    </citation>
    <scope>NUCLEOTIDE SEQUENCE</scope>
    <source>
        <strain evidence="15">QDHG01</strain>
    </source>
</reference>
<name>A0A8J8P6J2_HALGN</name>
<dbReference type="SUPFAM" id="SSF52540">
    <property type="entry name" value="P-loop containing nucleoside triphosphate hydrolases"/>
    <property type="match status" value="2"/>
</dbReference>
<dbReference type="InterPro" id="IPR044726">
    <property type="entry name" value="ABCC_6TM_D2"/>
</dbReference>
<dbReference type="FunFam" id="3.40.50.300:FF:000610">
    <property type="entry name" value="Multidrug resistance-associated ABC transporter"/>
    <property type="match status" value="1"/>
</dbReference>
<feature type="compositionally biased region" description="Polar residues" evidence="11">
    <location>
        <begin position="646"/>
        <end position="656"/>
    </location>
</feature>